<accession>A0A7G3G6E4</accession>
<feature type="chain" id="PRO_5028811680" evidence="1">
    <location>
        <begin position="22"/>
        <end position="115"/>
    </location>
</feature>
<feature type="signal peptide" evidence="1">
    <location>
        <begin position="1"/>
        <end position="21"/>
    </location>
</feature>
<evidence type="ECO:0000313" key="3">
    <source>
        <dbReference type="Proteomes" id="UP000515917"/>
    </source>
</evidence>
<dbReference type="AlphaFoldDB" id="A0A7G3G6E4"/>
<keyword evidence="1" id="KW-0732">Signal</keyword>
<proteinExistence type="predicted"/>
<name>A0A7G3G6E4_9NEIS</name>
<sequence>MSIIKLFFIAMIVFLSPITSANLSCAGKVAYLGMDQAGQVILANGSGINTICSITPVGNYQINPQACRMFYGALLANQLAGRSVTIYYNDPGLTSCSQIGQWSTQPSAYFIELTN</sequence>
<dbReference type="KEGG" id="ifl:C1H71_03895"/>
<reference evidence="2 3" key="1">
    <citation type="submission" date="2018-01" db="EMBL/GenBank/DDBJ databases">
        <title>Genome sequence of Iodobacter sp. strain PCH194 isolated from Indian Trans-Himalaya.</title>
        <authorList>
            <person name="Kumar V."/>
            <person name="Thakur V."/>
            <person name="Kumar S."/>
            <person name="Singh D."/>
        </authorList>
    </citation>
    <scope>NUCLEOTIDE SEQUENCE [LARGE SCALE GENOMIC DNA]</scope>
    <source>
        <strain evidence="2 3">PCH194</strain>
    </source>
</reference>
<keyword evidence="3" id="KW-1185">Reference proteome</keyword>
<dbReference type="Proteomes" id="UP000515917">
    <property type="component" value="Chromosome"/>
</dbReference>
<protein>
    <submittedName>
        <fullName evidence="2">Uncharacterized protein</fullName>
    </submittedName>
</protein>
<dbReference type="RefSeq" id="WP_130105390.1">
    <property type="nucleotide sequence ID" value="NZ_CP025781.1"/>
</dbReference>
<gene>
    <name evidence="2" type="ORF">C1H71_03895</name>
</gene>
<organism evidence="2 3">
    <name type="scientific">Iodobacter fluviatilis</name>
    <dbReference type="NCBI Taxonomy" id="537"/>
    <lineage>
        <taxon>Bacteria</taxon>
        <taxon>Pseudomonadati</taxon>
        <taxon>Pseudomonadota</taxon>
        <taxon>Betaproteobacteria</taxon>
        <taxon>Neisseriales</taxon>
        <taxon>Chitinibacteraceae</taxon>
        <taxon>Iodobacter</taxon>
    </lineage>
</organism>
<dbReference type="EMBL" id="CP025781">
    <property type="protein sequence ID" value="QBC42774.1"/>
    <property type="molecule type" value="Genomic_DNA"/>
</dbReference>
<evidence type="ECO:0000313" key="2">
    <source>
        <dbReference type="EMBL" id="QBC42774.1"/>
    </source>
</evidence>
<evidence type="ECO:0000256" key="1">
    <source>
        <dbReference type="SAM" id="SignalP"/>
    </source>
</evidence>